<dbReference type="EC" id="3.5.1.88" evidence="2"/>
<dbReference type="GO" id="GO:0006412">
    <property type="term" value="P:translation"/>
    <property type="evidence" value="ECO:0007669"/>
    <property type="project" value="UniProtKB-UniRule"/>
</dbReference>
<dbReference type="Pfam" id="PF01327">
    <property type="entry name" value="Pep_deformylase"/>
    <property type="match status" value="1"/>
</dbReference>
<dbReference type="InterPro" id="IPR036821">
    <property type="entry name" value="Peptide_deformylase_sf"/>
</dbReference>
<comment type="function">
    <text evidence="2">Removes the formyl group from the N-terminal Met of newly synthesized proteins. Requires at least a dipeptide for an efficient rate of reaction. N-terminal L-methionine is a prerequisite for activity but the enzyme has broad specificity at other positions.</text>
</comment>
<keyword evidence="2" id="KW-0479">Metal-binding</keyword>
<gene>
    <name evidence="2 3" type="primary">def</name>
    <name evidence="3" type="ORF">GL267_06495</name>
</gene>
<dbReference type="GO" id="GO:0042586">
    <property type="term" value="F:peptide deformylase activity"/>
    <property type="evidence" value="ECO:0007669"/>
    <property type="project" value="UniProtKB-UniRule"/>
</dbReference>
<keyword evidence="2 3" id="KW-0378">Hydrolase</keyword>
<dbReference type="RefSeq" id="WP_163097556.1">
    <property type="nucleotide sequence ID" value="NZ_CP127523.1"/>
</dbReference>
<evidence type="ECO:0000256" key="1">
    <source>
        <dbReference type="ARBA" id="ARBA00010759"/>
    </source>
</evidence>
<dbReference type="GO" id="GO:0046872">
    <property type="term" value="F:metal ion binding"/>
    <property type="evidence" value="ECO:0007669"/>
    <property type="project" value="UniProtKB-KW"/>
</dbReference>
<dbReference type="PIRSF" id="PIRSF004749">
    <property type="entry name" value="Pep_def"/>
    <property type="match status" value="1"/>
</dbReference>
<evidence type="ECO:0000313" key="3">
    <source>
        <dbReference type="EMBL" id="NDU42305.1"/>
    </source>
</evidence>
<feature type="binding site" evidence="2">
    <location>
        <position position="142"/>
    </location>
    <ligand>
        <name>Fe cation</name>
        <dbReference type="ChEBI" id="CHEBI:24875"/>
    </ligand>
</feature>
<comment type="similarity">
    <text evidence="1 2">Belongs to the polypeptide deformylase family.</text>
</comment>
<comment type="caution">
    <text evidence="3">The sequence shown here is derived from an EMBL/GenBank/DDBJ whole genome shotgun (WGS) entry which is preliminary data.</text>
</comment>
<dbReference type="Gene3D" id="3.90.45.10">
    <property type="entry name" value="Peptide deformylase"/>
    <property type="match status" value="1"/>
</dbReference>
<feature type="binding site" evidence="2">
    <location>
        <position position="138"/>
    </location>
    <ligand>
        <name>Fe cation</name>
        <dbReference type="ChEBI" id="CHEBI:24875"/>
    </ligand>
</feature>
<proteinExistence type="inferred from homology"/>
<evidence type="ECO:0000256" key="2">
    <source>
        <dbReference type="HAMAP-Rule" id="MF_00163"/>
    </source>
</evidence>
<keyword evidence="2" id="KW-0408">Iron</keyword>
<dbReference type="PANTHER" id="PTHR10458:SF22">
    <property type="entry name" value="PEPTIDE DEFORMYLASE"/>
    <property type="match status" value="1"/>
</dbReference>
<dbReference type="InterPro" id="IPR023635">
    <property type="entry name" value="Peptide_deformylase"/>
</dbReference>
<feature type="active site" evidence="2">
    <location>
        <position position="139"/>
    </location>
</feature>
<sequence length="167" mass="18960">MVMLSILTYPDSRLHRVAEPVSLFDEELRHFVDDLTETMSAGPGGVGIAAPQVDRLQRIVLVDVRPKLGDDCHGLMVLINPELVAWEGMAVGREGCMSVPDFTGNVIRAERIQVQAQDAQGRERSYECEGFEARAIQHEIDHLDGFLFLDRLVSRKTDLFRRKHYRK</sequence>
<comment type="catalytic activity">
    <reaction evidence="2">
        <text>N-terminal N-formyl-L-methionyl-[peptide] + H2O = N-terminal L-methionyl-[peptide] + formate</text>
        <dbReference type="Rhea" id="RHEA:24420"/>
        <dbReference type="Rhea" id="RHEA-COMP:10639"/>
        <dbReference type="Rhea" id="RHEA-COMP:10640"/>
        <dbReference type="ChEBI" id="CHEBI:15377"/>
        <dbReference type="ChEBI" id="CHEBI:15740"/>
        <dbReference type="ChEBI" id="CHEBI:49298"/>
        <dbReference type="ChEBI" id="CHEBI:64731"/>
        <dbReference type="EC" id="3.5.1.88"/>
    </reaction>
</comment>
<organism evidence="3">
    <name type="scientific">Acidithiobacillus ferrianus</name>
    <dbReference type="NCBI Taxonomy" id="2678518"/>
    <lineage>
        <taxon>Bacteria</taxon>
        <taxon>Pseudomonadati</taxon>
        <taxon>Pseudomonadota</taxon>
        <taxon>Acidithiobacillia</taxon>
        <taxon>Acidithiobacillales</taxon>
        <taxon>Acidithiobacillaceae</taxon>
        <taxon>Acidithiobacillus</taxon>
    </lineage>
</organism>
<accession>A0A845UA34</accession>
<keyword evidence="2" id="KW-0648">Protein biosynthesis</keyword>
<dbReference type="NCBIfam" id="TIGR00079">
    <property type="entry name" value="pept_deformyl"/>
    <property type="match status" value="1"/>
</dbReference>
<protein>
    <recommendedName>
        <fullName evidence="2">Peptide deformylase</fullName>
        <shortName evidence="2">PDF</shortName>
        <ecNumber evidence="2">3.5.1.88</ecNumber>
    </recommendedName>
    <alternativeName>
        <fullName evidence="2">Polypeptide deformylase</fullName>
    </alternativeName>
</protein>
<dbReference type="PRINTS" id="PR01576">
    <property type="entry name" value="PDEFORMYLASE"/>
</dbReference>
<comment type="cofactor">
    <cofactor evidence="2">
        <name>Fe(2+)</name>
        <dbReference type="ChEBI" id="CHEBI:29033"/>
    </cofactor>
    <text evidence="2">Binds 1 Fe(2+) ion.</text>
</comment>
<dbReference type="HAMAP" id="MF_00163">
    <property type="entry name" value="Pep_deformylase"/>
    <property type="match status" value="1"/>
</dbReference>
<dbReference type="EMBL" id="WNJL01000030">
    <property type="protein sequence ID" value="NDU42305.1"/>
    <property type="molecule type" value="Genomic_DNA"/>
</dbReference>
<dbReference type="CDD" id="cd00487">
    <property type="entry name" value="Pep_deformylase"/>
    <property type="match status" value="1"/>
</dbReference>
<dbReference type="SUPFAM" id="SSF56420">
    <property type="entry name" value="Peptide deformylase"/>
    <property type="match status" value="1"/>
</dbReference>
<dbReference type="AlphaFoldDB" id="A0A845UA34"/>
<feature type="binding site" evidence="2">
    <location>
        <position position="96"/>
    </location>
    <ligand>
        <name>Fe cation</name>
        <dbReference type="ChEBI" id="CHEBI:24875"/>
    </ligand>
</feature>
<reference evidence="3" key="1">
    <citation type="submission" date="2019-11" db="EMBL/GenBank/DDBJ databases">
        <title>Acidithiobacillus ferrianus sp. nov.: a facultatively anaerobic and extremely acidophilic chemolithoautotroph.</title>
        <authorList>
            <person name="Norris P.R."/>
            <person name="Falagan C."/>
            <person name="Moya-Beltran A."/>
            <person name="Castro M."/>
            <person name="Quatrini R."/>
            <person name="Johnson D.B."/>
        </authorList>
    </citation>
    <scope>NUCLEOTIDE SEQUENCE [LARGE SCALE GENOMIC DNA]</scope>
    <source>
        <strain evidence="3">MG</strain>
    </source>
</reference>
<dbReference type="PANTHER" id="PTHR10458">
    <property type="entry name" value="PEPTIDE DEFORMYLASE"/>
    <property type="match status" value="1"/>
</dbReference>
<dbReference type="NCBIfam" id="NF001159">
    <property type="entry name" value="PRK00150.1-3"/>
    <property type="match status" value="1"/>
</dbReference>
<name>A0A845UA34_9PROT</name>